<accession>A0A2G8RLE3</accession>
<feature type="compositionally biased region" description="Acidic residues" evidence="1">
    <location>
        <begin position="522"/>
        <end position="536"/>
    </location>
</feature>
<dbReference type="EMBL" id="AYKW01000069">
    <property type="protein sequence ID" value="PIL22346.1"/>
    <property type="molecule type" value="Genomic_DNA"/>
</dbReference>
<sequence>MSARALMESSLPDIGITDQEVLALIQQGQPLFDLLKELIALRKWKEEQLKTQHREAERMERMLSRICENCKDTASRWIKHQNGSTDDLPVELLHTIFHYILPPNTLLDSTSARGAHTPWHRAMASKTTLARVSRRWHSIAVTFLYEEVAFRHVTQVQSFASALRTNPDLRHLPKKIVVDCPVATEMRDHVVIDLVYILTQCTELRSLAFTDNLFAMEDDLRRVALYHFPSALAATVRGLSGTLVRFEQWPLGGTPHFTWPVSCVSAPRLIALAINVDHAASLERIEMDSLEELDLSREYALHRGEDYSQRFINWKLPRLKRLVLPMATDIQGRVLQQFGGSLTYLEFRDHLDMSHRWNKGPWKPYVDYIHLCPALRHLVFQSPNISTFDEFPSHPTLVFVDMWIHSPAGQIRRDFVERRRQRRIAGELQWKNVRLLDRALSWNRQLAELFPPDVPEEELPSVHTIPGLSIIHTGWGVYRSDLDTLYPPTPENPEGEDPDGSSDGRSMSSDSDDTYTDRYDIVTDDDSVTESDGDTLESEVAALAHTHIY</sequence>
<organism evidence="2 3">
    <name type="scientific">Ganoderma sinense ZZ0214-1</name>
    <dbReference type="NCBI Taxonomy" id="1077348"/>
    <lineage>
        <taxon>Eukaryota</taxon>
        <taxon>Fungi</taxon>
        <taxon>Dikarya</taxon>
        <taxon>Basidiomycota</taxon>
        <taxon>Agaricomycotina</taxon>
        <taxon>Agaricomycetes</taxon>
        <taxon>Polyporales</taxon>
        <taxon>Polyporaceae</taxon>
        <taxon>Ganoderma</taxon>
    </lineage>
</organism>
<reference evidence="2 3" key="1">
    <citation type="journal article" date="2015" name="Sci. Rep.">
        <title>Chromosome-level genome map provides insights into diverse defense mechanisms in the medicinal fungus Ganoderma sinense.</title>
        <authorList>
            <person name="Zhu Y."/>
            <person name="Xu J."/>
            <person name="Sun C."/>
            <person name="Zhou S."/>
            <person name="Xu H."/>
            <person name="Nelson D.R."/>
            <person name="Qian J."/>
            <person name="Song J."/>
            <person name="Luo H."/>
            <person name="Xiang L."/>
            <person name="Li Y."/>
            <person name="Xu Z."/>
            <person name="Ji A."/>
            <person name="Wang L."/>
            <person name="Lu S."/>
            <person name="Hayward A."/>
            <person name="Sun W."/>
            <person name="Li X."/>
            <person name="Schwartz D.C."/>
            <person name="Wang Y."/>
            <person name="Chen S."/>
        </authorList>
    </citation>
    <scope>NUCLEOTIDE SEQUENCE [LARGE SCALE GENOMIC DNA]</scope>
    <source>
        <strain evidence="2 3">ZZ0214-1</strain>
    </source>
</reference>
<evidence type="ECO:0000256" key="1">
    <source>
        <dbReference type="SAM" id="MobiDB-lite"/>
    </source>
</evidence>
<dbReference type="SUPFAM" id="SSF52047">
    <property type="entry name" value="RNI-like"/>
    <property type="match status" value="1"/>
</dbReference>
<feature type="region of interest" description="Disordered" evidence="1">
    <location>
        <begin position="482"/>
        <end position="536"/>
    </location>
</feature>
<comment type="caution">
    <text evidence="2">The sequence shown here is derived from an EMBL/GenBank/DDBJ whole genome shotgun (WGS) entry which is preliminary data.</text>
</comment>
<keyword evidence="3" id="KW-1185">Reference proteome</keyword>
<proteinExistence type="predicted"/>
<evidence type="ECO:0000313" key="3">
    <source>
        <dbReference type="Proteomes" id="UP000230002"/>
    </source>
</evidence>
<dbReference type="AlphaFoldDB" id="A0A2G8RLE3"/>
<evidence type="ECO:0000313" key="2">
    <source>
        <dbReference type="EMBL" id="PIL22346.1"/>
    </source>
</evidence>
<dbReference type="Proteomes" id="UP000230002">
    <property type="component" value="Unassembled WGS sequence"/>
</dbReference>
<name>A0A2G8RLE3_9APHY</name>
<protein>
    <submittedName>
        <fullName evidence="2">Uncharacterized protein</fullName>
    </submittedName>
</protein>
<dbReference type="CDD" id="cd09917">
    <property type="entry name" value="F-box_SF"/>
    <property type="match status" value="1"/>
</dbReference>
<dbReference type="OrthoDB" id="3258555at2759"/>
<gene>
    <name evidence="2" type="ORF">GSI_15034</name>
</gene>